<dbReference type="OMA" id="MDEYGMN"/>
<evidence type="ECO:0000313" key="19">
    <source>
        <dbReference type="Proteomes" id="UP000298551"/>
    </source>
</evidence>
<reference evidence="8" key="16">
    <citation type="submission" date="2023-03" db="EMBL/GenBank/DDBJ databases">
        <title>Draft assemblies of triclosan tolerant bacteria isolated from returned activated sludge.</title>
        <authorList>
            <person name="Van Hamelsveld S."/>
        </authorList>
    </citation>
    <scope>NUCLEOTIDE SEQUENCE</scope>
    <source>
        <strain evidence="8">GW210012_S60</strain>
    </source>
</reference>
<dbReference type="Proteomes" id="UP000515680">
    <property type="component" value="Chromosome"/>
</dbReference>
<dbReference type="Proteomes" id="UP001217741">
    <property type="component" value="Unassembled WGS sequence"/>
</dbReference>
<dbReference type="Proteomes" id="UP000553948">
    <property type="component" value="Unassembled WGS sequence"/>
</dbReference>
<dbReference type="Proteomes" id="UP000278162">
    <property type="component" value="Unassembled WGS sequence"/>
</dbReference>
<dbReference type="EMBL" id="JADLKB010000014">
    <property type="protein sequence ID" value="MBF8736633.1"/>
    <property type="molecule type" value="Genomic_DNA"/>
</dbReference>
<protein>
    <submittedName>
        <fullName evidence="5">DNA binding protein</fullName>
    </submittedName>
    <submittedName>
        <fullName evidence="9">Transcriptional regulator</fullName>
    </submittedName>
</protein>
<reference evidence="7" key="15">
    <citation type="submission" date="2020-12" db="EMBL/GenBank/DDBJ databases">
        <title>Enhanced detection system for hospital associated transmission using whole genome sequencing surveillance.</title>
        <authorList>
            <person name="Harrison L.H."/>
            <person name="Van Tyne D."/>
            <person name="Marsh J.W."/>
            <person name="Griffith M.P."/>
            <person name="Snyder D.J."/>
            <person name="Cooper V.S."/>
            <person name="Mustapha M."/>
        </authorList>
    </citation>
    <scope>NUCLEOTIDE SEQUENCE</scope>
    <source>
        <strain evidence="7">PSB00042</strain>
    </source>
</reference>
<evidence type="ECO:0000313" key="5">
    <source>
        <dbReference type="EMBL" id="MBA6118719.1"/>
    </source>
</evidence>
<reference evidence="3 21" key="9">
    <citation type="submission" date="2019-12" db="EMBL/GenBank/DDBJ databases">
        <title>complete genome sequences of Pseudomonas putida str. WP8-W18-CRE-01 isolated from wastewater treatment plant effluent.</title>
        <authorList>
            <person name="Sekizuka T."/>
            <person name="Itokawa K."/>
            <person name="Yatsu K."/>
            <person name="Inamine Y."/>
            <person name="Kuroda M."/>
        </authorList>
    </citation>
    <scope>NUCLEOTIDE SEQUENCE [LARGE SCALE GENOMIC DNA]</scope>
    <source>
        <strain evidence="3 21">WP8-W18-CRE-01</strain>
    </source>
</reference>
<reference evidence="13 22" key="13">
    <citation type="submission" date="2020-09" db="EMBL/GenBank/DDBJ databases">
        <title>Co-existence of a novel multidrug-resistance efflux pump with carbapenem resistance gene blaVIM-2 in one megaplasmid in Pseudomonas putida.</title>
        <authorList>
            <person name="Peng K."/>
            <person name="Li R."/>
        </authorList>
    </citation>
    <scope>NUCLEOTIDE SEQUENCE [LARGE SCALE GENOMIC DNA]</scope>
    <source>
        <strain evidence="13 22">ZXPA-20</strain>
    </source>
</reference>
<evidence type="ECO:0000313" key="16">
    <source>
        <dbReference type="Proteomes" id="UP000196082"/>
    </source>
</evidence>
<evidence type="ECO:0000313" key="13">
    <source>
        <dbReference type="EMBL" id="QOC98165.1"/>
    </source>
</evidence>
<dbReference type="EMBL" id="NFSB01000077">
    <property type="protein sequence ID" value="OUM31749.1"/>
    <property type="molecule type" value="Genomic_DNA"/>
</dbReference>
<dbReference type="OrthoDB" id="6367018at2"/>
<reference evidence="11" key="8">
    <citation type="submission" date="2019-04" db="EMBL/GenBank/DDBJ databases">
        <title>Genome Sequence of Pseudomonas putida 1290, an Auxin Catabolizing Strain.</title>
        <authorList>
            <person name="Laird T.S."/>
            <person name="Leveau J.H.J."/>
        </authorList>
    </citation>
    <scope>NUCLEOTIDE SEQUENCE [LARGE SCALE GENOMIC DNA]</scope>
    <source>
        <strain evidence="11">1290</strain>
    </source>
</reference>
<evidence type="ECO:0000313" key="4">
    <source>
        <dbReference type="EMBL" id="KAF0253008.1"/>
    </source>
</evidence>
<dbReference type="PATRIC" id="fig|303.175.peg.42"/>
<dbReference type="Proteomes" id="UP000076857">
    <property type="component" value="Chromosome"/>
</dbReference>
<evidence type="ECO:0000313" key="2">
    <source>
        <dbReference type="EMBL" id="ANY85623.1"/>
    </source>
</evidence>
<evidence type="ECO:0000313" key="17">
    <source>
        <dbReference type="Proteomes" id="UP000237230"/>
    </source>
</evidence>
<dbReference type="EMBL" id="MINH01000021">
    <property type="protein sequence ID" value="POG04873.1"/>
    <property type="molecule type" value="Genomic_DNA"/>
</dbReference>
<dbReference type="CDD" id="cd16170">
    <property type="entry name" value="MvaT_DBD"/>
    <property type="match status" value="1"/>
</dbReference>
<reference evidence="2" key="2">
    <citation type="submission" date="2016-07" db="EMBL/GenBank/DDBJ databases">
        <title>New class B carbapenemase carried by novel plasmid in Pseudomonas putida enviromental strain in eastern Amazonia.</title>
        <authorList>
            <person name="Souza C.O."/>
            <person name="Lima K.V."/>
            <person name="Brasiliense D.M."/>
            <person name="Perez-Chaparro P.J."/>
            <person name="Mamizuka E.M."/>
            <person name="Lima M.O."/>
            <person name="Lima L.N."/>
            <person name="McCulloch J.A."/>
        </authorList>
    </citation>
    <scope>NUCLEOTIDE SEQUENCE [LARGE SCALE GENOMIC DNA]</scope>
    <source>
        <strain evidence="2">IEC33019</strain>
    </source>
</reference>
<dbReference type="AlphaFoldDB" id="A0A0P7DAE4"/>
<reference evidence="14 18" key="6">
    <citation type="submission" date="2018-10" db="EMBL/GenBank/DDBJ databases">
        <title>An outbreak of IMP-63 producing strain in France.</title>
        <authorList>
            <person name="Bour M."/>
            <person name="Liapis E."/>
            <person name="Plesiat P."/>
        </authorList>
    </citation>
    <scope>NUCLEOTIDE SEQUENCE [LARGE SCALE GENOMIC DNA]</scope>
    <source>
        <strain evidence="14 18">12917</strain>
    </source>
</reference>
<dbReference type="EMBL" id="JACGDG010000025">
    <property type="protein sequence ID" value="MBA6118719.1"/>
    <property type="molecule type" value="Genomic_DNA"/>
</dbReference>
<evidence type="ECO:0000313" key="22">
    <source>
        <dbReference type="Proteomes" id="UP000516786"/>
    </source>
</evidence>
<dbReference type="Proteomes" id="UP000298551">
    <property type="component" value="Chromosome"/>
</dbReference>
<evidence type="ECO:0000313" key="21">
    <source>
        <dbReference type="Proteomes" id="UP000515680"/>
    </source>
</evidence>
<reference evidence="19" key="7">
    <citation type="submission" date="2019-04" db="EMBL/GenBank/DDBJ databases">
        <title>Genome sequence of Pseudomonas putida 1290, an auxin catabolizing strain.</title>
        <authorList>
            <person name="Laird T.S."/>
            <person name="Leveau J.H.J."/>
        </authorList>
    </citation>
    <scope>NUCLEOTIDE SEQUENCE [LARGE SCALE GENOMIC DNA]</scope>
    <source>
        <strain evidence="19">1290</strain>
    </source>
</reference>
<organism evidence="9 16">
    <name type="scientific">Pseudomonas putida</name>
    <name type="common">Arthrobacter siderocapsulatus</name>
    <dbReference type="NCBI Taxonomy" id="303"/>
    <lineage>
        <taxon>Bacteria</taxon>
        <taxon>Pseudomonadati</taxon>
        <taxon>Pseudomonadota</taxon>
        <taxon>Gammaproteobacteria</taxon>
        <taxon>Pseudomonadales</taxon>
        <taxon>Pseudomonadaceae</taxon>
        <taxon>Pseudomonas</taxon>
    </lineage>
</organism>
<dbReference type="EMBL" id="CP039371">
    <property type="protein sequence ID" value="QCI09920.1"/>
    <property type="molecule type" value="Genomic_DNA"/>
</dbReference>
<dbReference type="EMBL" id="JAEHTE010000005">
    <property type="protein sequence ID" value="MBI6883841.1"/>
    <property type="molecule type" value="Genomic_DNA"/>
</dbReference>
<dbReference type="Proteomes" id="UP000516786">
    <property type="component" value="Chromosome"/>
</dbReference>
<evidence type="ECO:0000313" key="18">
    <source>
        <dbReference type="Proteomes" id="UP000278162"/>
    </source>
</evidence>
<reference evidence="12 15" key="1">
    <citation type="submission" date="2016-04" db="EMBL/GenBank/DDBJ databases">
        <authorList>
            <person name="Qiu J."/>
        </authorList>
    </citation>
    <scope>NUCLEOTIDE SEQUENCE [LARGE SCALE GENOMIC DNA]</scope>
    <source>
        <strain evidence="12 15">JQ581</strain>
    </source>
</reference>
<evidence type="ECO:0000313" key="14">
    <source>
        <dbReference type="EMBL" id="RNF84723.1"/>
    </source>
</evidence>
<evidence type="ECO:0000259" key="1">
    <source>
        <dbReference type="Pfam" id="PF22055"/>
    </source>
</evidence>
<name>A0A0P7DAE4_PSEPU</name>
<evidence type="ECO:0000313" key="23">
    <source>
        <dbReference type="Proteomes" id="UP000553948"/>
    </source>
</evidence>
<reference evidence="10 17" key="5">
    <citation type="submission" date="2018-03" db="EMBL/GenBank/DDBJ databases">
        <title>Draft genome of Pseudomonas putida strain KH-21-114.</title>
        <authorList>
            <person name="Yoshizawa S."/>
            <person name="Khan N.H."/>
            <person name="Nishimura M."/>
            <person name="Chiura H.X."/>
            <person name="Ogura Y."/>
            <person name="Hayashi T."/>
            <person name="Kogure K."/>
        </authorList>
    </citation>
    <scope>NUCLEOTIDE SEQUENCE [LARGE SCALE GENOMIC DNA]</scope>
    <source>
        <strain evidence="10 17">KH-21-114</strain>
    </source>
</reference>
<accession>A0A0P7DAE4</accession>
<reference evidence="4 20" key="10">
    <citation type="submission" date="2019-12" db="EMBL/GenBank/DDBJ databases">
        <authorList>
            <person name="Woiski C."/>
        </authorList>
    </citation>
    <scope>NUCLEOTIDE SEQUENCE [LARGE SCALE GENOMIC DNA]</scope>
    <source>
        <strain evidence="4 20">BOE100</strain>
    </source>
</reference>
<dbReference type="EMBL" id="JARJLO010000136">
    <property type="protein sequence ID" value="MDF3870684.1"/>
    <property type="molecule type" value="Genomic_DNA"/>
</dbReference>
<evidence type="ECO:0000313" key="7">
    <source>
        <dbReference type="EMBL" id="MBI6883841.1"/>
    </source>
</evidence>
<dbReference type="EMBL" id="CP016634">
    <property type="protein sequence ID" value="ANY85623.1"/>
    <property type="molecule type" value="Genomic_DNA"/>
</dbReference>
<dbReference type="Proteomes" id="UP000637061">
    <property type="component" value="Unassembled WGS sequence"/>
</dbReference>
<gene>
    <name evidence="12" type="ORF">A3L25_000045</name>
    <name evidence="9" type="ORF">B8W72_14670</name>
    <name evidence="10" type="ORF">BGP84_18415</name>
    <name evidence="11" type="ORF">E6B08_00045</name>
    <name evidence="14" type="ORF">EFK07_22195</name>
    <name evidence="4" type="ORF">GN299_20760</name>
    <name evidence="5" type="ORF">H4C47_23670</name>
    <name evidence="13" type="ORF">ID616_00065</name>
    <name evidence="2" type="ORF">IEC33019_0009</name>
    <name evidence="6" type="ORF">IR015_14595</name>
    <name evidence="7" type="ORF">JEU22_07950</name>
    <name evidence="8" type="ORF">P3W50_09385</name>
    <name evidence="3" type="ORF">WP8W18C01_00090</name>
</gene>
<reference evidence="12 15" key="11">
    <citation type="submission" date="2020-04" db="EMBL/GenBank/DDBJ databases">
        <title>Complete genome sequence of Pseudomonas putida strain JQ581.</title>
        <authorList>
            <person name="Mu Y."/>
        </authorList>
    </citation>
    <scope>NUCLEOTIDE SEQUENCE [LARGE SCALE GENOMIC DNA]</scope>
    <source>
        <strain evidence="12 15">JQ581</strain>
    </source>
</reference>
<dbReference type="Proteomes" id="UP000442695">
    <property type="component" value="Unassembled WGS sequence"/>
</dbReference>
<evidence type="ECO:0000313" key="10">
    <source>
        <dbReference type="EMBL" id="POG04873.1"/>
    </source>
</evidence>
<dbReference type="EMBL" id="CP061723">
    <property type="protein sequence ID" value="QOC98165.1"/>
    <property type="molecule type" value="Genomic_DNA"/>
</dbReference>
<dbReference type="NCBIfam" id="NF041859">
    <property type="entry name" value="silencer_MvaTU"/>
    <property type="match status" value="1"/>
</dbReference>
<proteinExistence type="predicted"/>
<dbReference type="GeneID" id="97165484"/>
<evidence type="ECO:0000313" key="9">
    <source>
        <dbReference type="EMBL" id="OUM31749.1"/>
    </source>
</evidence>
<evidence type="ECO:0000313" key="6">
    <source>
        <dbReference type="EMBL" id="MBF8736633.1"/>
    </source>
</evidence>
<evidence type="ECO:0000313" key="20">
    <source>
        <dbReference type="Proteomes" id="UP000442695"/>
    </source>
</evidence>
<evidence type="ECO:0000313" key="8">
    <source>
        <dbReference type="EMBL" id="MDF3870684.1"/>
    </source>
</evidence>
<evidence type="ECO:0000313" key="15">
    <source>
        <dbReference type="Proteomes" id="UP000076857"/>
    </source>
</evidence>
<dbReference type="Proteomes" id="UP000639504">
    <property type="component" value="Unassembled WGS sequence"/>
</dbReference>
<reference evidence="9 16" key="4">
    <citation type="submission" date="2017-05" db="EMBL/GenBank/DDBJ databases">
        <title>Whole genome sequence of Pseudomonas putida isolate 1312 commercialized as a biostimulant.</title>
        <authorList>
            <person name="Crovadore J."/>
            <person name="Blanc P."/>
            <person name="Chablais R."/>
            <person name="Cochard B."/>
            <person name="Grizard D."/>
            <person name="Lefort F."/>
        </authorList>
    </citation>
    <scope>NUCLEOTIDE SEQUENCE [LARGE SCALE GENOMIC DNA]</scope>
    <source>
        <strain evidence="9 16">1312</strain>
    </source>
</reference>
<dbReference type="Pfam" id="PF22055">
    <property type="entry name" value="MvaT_DBD"/>
    <property type="match status" value="1"/>
</dbReference>
<dbReference type="EMBL" id="RJAI01000056">
    <property type="protein sequence ID" value="RNF84723.1"/>
    <property type="molecule type" value="Genomic_DNA"/>
</dbReference>
<dbReference type="InterPro" id="IPR035616">
    <property type="entry name" value="MvaT_DBD"/>
</dbReference>
<evidence type="ECO:0000313" key="3">
    <source>
        <dbReference type="EMBL" id="BBT37668.1"/>
    </source>
</evidence>
<dbReference type="Proteomes" id="UP000237230">
    <property type="component" value="Unassembled WGS sequence"/>
</dbReference>
<sequence length="119" mass="13492">MSRLAEFRLLEQQLAAQLAELEALKNDSALKQEMEFETKLRSLLNEYGYGLRQVVLILDPQAVASTDMAPKTSRKPREVKVYKNPHSGEVVETKGGNQRTLKAWKNEYGAEVVESWLAN</sequence>
<reference evidence="5 23" key="12">
    <citation type="submission" date="2020-07" db="EMBL/GenBank/DDBJ databases">
        <title>Diversity of carbapenemase encoding genes among Pseudomonas putida group clinical isolates in a tertiary Brazilian hospital.</title>
        <authorList>
            <person name="Alberto-Lei F."/>
            <person name="Nodari C.S."/>
            <person name="Streling A.P."/>
            <person name="Paulino J.T."/>
            <person name="Bessa-Neto F.O."/>
            <person name="Cayo R."/>
            <person name="Gales A.C."/>
        </authorList>
    </citation>
    <scope>NUCLEOTIDE SEQUENCE [LARGE SCALE GENOMIC DNA]</scope>
    <source>
        <strain evidence="5 23">12464</strain>
    </source>
</reference>
<dbReference type="RefSeq" id="WP_010951431.1">
    <property type="nucleotide sequence ID" value="NZ_AP022055.1"/>
</dbReference>
<dbReference type="Proteomes" id="UP000196082">
    <property type="component" value="Unassembled WGS sequence"/>
</dbReference>
<dbReference type="EMBL" id="CP050951">
    <property type="protein sequence ID" value="QJQ07880.1"/>
    <property type="molecule type" value="Genomic_DNA"/>
</dbReference>
<evidence type="ECO:0000313" key="11">
    <source>
        <dbReference type="EMBL" id="QCI09920.1"/>
    </source>
</evidence>
<dbReference type="EMBL" id="AP022227">
    <property type="protein sequence ID" value="BBT37668.1"/>
    <property type="molecule type" value="Genomic_DNA"/>
</dbReference>
<dbReference type="EMBL" id="WOWR01000032">
    <property type="protein sequence ID" value="KAF0253008.1"/>
    <property type="molecule type" value="Genomic_DNA"/>
</dbReference>
<feature type="domain" description="MvaT DNA-binding" evidence="1">
    <location>
        <begin position="80"/>
        <end position="116"/>
    </location>
</feature>
<reference evidence="6" key="14">
    <citation type="submission" date="2020-10" db="EMBL/GenBank/DDBJ databases">
        <title>Genome sequences of Pseudomonas isolates.</title>
        <authorList>
            <person name="Wessels L."/>
            <person name="Reich F."/>
            <person name="Hammerl J."/>
        </authorList>
    </citation>
    <scope>NUCLEOTIDE SEQUENCE</scope>
    <source>
        <strain evidence="6">20-MO00640-0</strain>
    </source>
</reference>
<evidence type="ECO:0000313" key="12">
    <source>
        <dbReference type="EMBL" id="QJQ07880.1"/>
    </source>
</evidence>
<reference evidence="10 17" key="3">
    <citation type="submission" date="2016-08" db="EMBL/GenBank/DDBJ databases">
        <authorList>
            <person name="Seilhamer J.J."/>
        </authorList>
    </citation>
    <scope>NUCLEOTIDE SEQUENCE [LARGE SCALE GENOMIC DNA]</scope>
    <source>
        <strain evidence="10 17">KH-21-114</strain>
    </source>
</reference>